<accession>A0A6C0CEQ1</accession>
<dbReference type="AlphaFoldDB" id="A0A6C0CEQ1"/>
<dbReference type="EMBL" id="MN739403">
    <property type="protein sequence ID" value="QHT02901.1"/>
    <property type="molecule type" value="Genomic_DNA"/>
</dbReference>
<sequence length="101" mass="12105">MRLYKILLLLNLFANVNPFMIRPSTSNHNLYKLSRTYSTIFTQTQTITNNLKKVSSQPQLNIKSLITNRCKKEDNIEKFILTVIINSIKYFFMYYIIYHYI</sequence>
<reference evidence="2" key="1">
    <citation type="journal article" date="2020" name="Nature">
        <title>Giant virus diversity and host interactions through global metagenomics.</title>
        <authorList>
            <person name="Schulz F."/>
            <person name="Roux S."/>
            <person name="Paez-Espino D."/>
            <person name="Jungbluth S."/>
            <person name="Walsh D.A."/>
            <person name="Denef V.J."/>
            <person name="McMahon K.D."/>
            <person name="Konstantinidis K.T."/>
            <person name="Eloe-Fadrosh E.A."/>
            <person name="Kyrpides N.C."/>
            <person name="Woyke T."/>
        </authorList>
    </citation>
    <scope>NUCLEOTIDE SEQUENCE</scope>
    <source>
        <strain evidence="2">GVMAG-M-3300020727-4</strain>
    </source>
</reference>
<protein>
    <submittedName>
        <fullName evidence="2">Uncharacterized protein</fullName>
    </submittedName>
</protein>
<organism evidence="2">
    <name type="scientific">viral metagenome</name>
    <dbReference type="NCBI Taxonomy" id="1070528"/>
    <lineage>
        <taxon>unclassified sequences</taxon>
        <taxon>metagenomes</taxon>
        <taxon>organismal metagenomes</taxon>
    </lineage>
</organism>
<name>A0A6C0CEQ1_9ZZZZ</name>
<feature type="transmembrane region" description="Helical" evidence="1">
    <location>
        <begin position="79"/>
        <end position="98"/>
    </location>
</feature>
<keyword evidence="1" id="KW-0472">Membrane</keyword>
<keyword evidence="1" id="KW-1133">Transmembrane helix</keyword>
<evidence type="ECO:0000313" key="2">
    <source>
        <dbReference type="EMBL" id="QHT02901.1"/>
    </source>
</evidence>
<proteinExistence type="predicted"/>
<evidence type="ECO:0000256" key="1">
    <source>
        <dbReference type="SAM" id="Phobius"/>
    </source>
</evidence>
<keyword evidence="1" id="KW-0812">Transmembrane</keyword>